<evidence type="ECO:0000313" key="2">
    <source>
        <dbReference type="Proteomes" id="UP001050691"/>
    </source>
</evidence>
<organism evidence="1 2">
    <name type="scientific">Clathrus columnatus</name>
    <dbReference type="NCBI Taxonomy" id="1419009"/>
    <lineage>
        <taxon>Eukaryota</taxon>
        <taxon>Fungi</taxon>
        <taxon>Dikarya</taxon>
        <taxon>Basidiomycota</taxon>
        <taxon>Agaricomycotina</taxon>
        <taxon>Agaricomycetes</taxon>
        <taxon>Phallomycetidae</taxon>
        <taxon>Phallales</taxon>
        <taxon>Clathraceae</taxon>
        <taxon>Clathrus</taxon>
    </lineage>
</organism>
<proteinExistence type="predicted"/>
<accession>A0AAV5AF67</accession>
<protein>
    <submittedName>
        <fullName evidence="1">Uncharacterized protein</fullName>
    </submittedName>
</protein>
<evidence type="ECO:0000313" key="1">
    <source>
        <dbReference type="EMBL" id="GJJ11621.1"/>
    </source>
</evidence>
<dbReference type="AlphaFoldDB" id="A0AAV5AF67"/>
<name>A0AAV5AF67_9AGAM</name>
<sequence>MYYSNFFTLGLSLASEPKPEYGSPQTPQIAVQAPLPRPVTRRRRSSLTILTHVPMSAVKSTVQAANEAVKVALKSPVKTEFDSSENLAVPTQKGGLKTRRVRRKTVGSQLPPPSLQLRVVPQLRFPPPTSPLPPTPLSPSFVVWQTQFQLQQQQLLQQYQHQSTPETTGDPILPEDCPAIIIQS</sequence>
<keyword evidence="2" id="KW-1185">Reference proteome</keyword>
<reference evidence="1" key="1">
    <citation type="submission" date="2021-10" db="EMBL/GenBank/DDBJ databases">
        <title>De novo Genome Assembly of Clathrus columnatus (Basidiomycota, Fungi) Using Illumina and Nanopore Sequence Data.</title>
        <authorList>
            <person name="Ogiso-Tanaka E."/>
            <person name="Itagaki H."/>
            <person name="Hosoya T."/>
            <person name="Hosaka K."/>
        </authorList>
    </citation>
    <scope>NUCLEOTIDE SEQUENCE</scope>
    <source>
        <strain evidence="1">MO-923</strain>
    </source>
</reference>
<gene>
    <name evidence="1" type="ORF">Clacol_005857</name>
</gene>
<comment type="caution">
    <text evidence="1">The sequence shown here is derived from an EMBL/GenBank/DDBJ whole genome shotgun (WGS) entry which is preliminary data.</text>
</comment>
<dbReference type="EMBL" id="BPWL01000006">
    <property type="protein sequence ID" value="GJJ11621.1"/>
    <property type="molecule type" value="Genomic_DNA"/>
</dbReference>
<dbReference type="Proteomes" id="UP001050691">
    <property type="component" value="Unassembled WGS sequence"/>
</dbReference>